<accession>A0AAV9SN72</accession>
<dbReference type="SUPFAM" id="SSF49879">
    <property type="entry name" value="SMAD/FHA domain"/>
    <property type="match status" value="1"/>
</dbReference>
<feature type="compositionally biased region" description="Low complexity" evidence="2">
    <location>
        <begin position="596"/>
        <end position="606"/>
    </location>
</feature>
<dbReference type="PROSITE" id="PS50006">
    <property type="entry name" value="FHA_DOMAIN"/>
    <property type="match status" value="1"/>
</dbReference>
<proteinExistence type="inferred from homology"/>
<reference evidence="4 5" key="1">
    <citation type="submission" date="2021-06" db="EMBL/GenBank/DDBJ databases">
        <authorList>
            <person name="Palmer J.M."/>
        </authorList>
    </citation>
    <scope>NUCLEOTIDE SEQUENCE [LARGE SCALE GENOMIC DNA]</scope>
    <source>
        <strain evidence="4 5">MEX-2019</strain>
        <tissue evidence="4">Muscle</tissue>
    </source>
</reference>
<feature type="compositionally biased region" description="Polar residues" evidence="2">
    <location>
        <begin position="469"/>
        <end position="483"/>
    </location>
</feature>
<dbReference type="EMBL" id="JAHHUM010000080">
    <property type="protein sequence ID" value="KAK5622760.1"/>
    <property type="molecule type" value="Genomic_DNA"/>
</dbReference>
<comment type="similarity">
    <text evidence="1">Belongs to the CEP170 family.</text>
</comment>
<feature type="compositionally biased region" description="Polar residues" evidence="2">
    <location>
        <begin position="1056"/>
        <end position="1073"/>
    </location>
</feature>
<dbReference type="PANTHER" id="PTHR15715:SF18">
    <property type="entry name" value="CENTROSOMAL PROTEIN OF 170 KDA PROTEIN B"/>
    <property type="match status" value="1"/>
</dbReference>
<feature type="compositionally biased region" description="Polar residues" evidence="2">
    <location>
        <begin position="1191"/>
        <end position="1204"/>
    </location>
</feature>
<dbReference type="SMART" id="SM00240">
    <property type="entry name" value="FHA"/>
    <property type="match status" value="1"/>
</dbReference>
<feature type="compositionally biased region" description="Basic and acidic residues" evidence="2">
    <location>
        <begin position="126"/>
        <end position="143"/>
    </location>
</feature>
<evidence type="ECO:0000259" key="3">
    <source>
        <dbReference type="PROSITE" id="PS50006"/>
    </source>
</evidence>
<gene>
    <name evidence="4" type="ORF">CRENBAI_025119</name>
</gene>
<feature type="compositionally biased region" description="Polar residues" evidence="2">
    <location>
        <begin position="992"/>
        <end position="1002"/>
    </location>
</feature>
<dbReference type="InterPro" id="IPR051176">
    <property type="entry name" value="Cent_Immune-Sig_Mod"/>
</dbReference>
<dbReference type="InterPro" id="IPR029300">
    <property type="entry name" value="CEP170_C"/>
</dbReference>
<feature type="region of interest" description="Disordered" evidence="2">
    <location>
        <begin position="571"/>
        <end position="667"/>
    </location>
</feature>
<feature type="region of interest" description="Disordered" evidence="2">
    <location>
        <begin position="353"/>
        <end position="557"/>
    </location>
</feature>
<feature type="region of interest" description="Disordered" evidence="2">
    <location>
        <begin position="125"/>
        <end position="186"/>
    </location>
</feature>
<sequence>MGDALRFVSRPVKMSVTSWFLVSSSGTRHRLPREMIFVGREDCELMLQSRSVDKQHAVINYNLTTDEHLVKDLGSLNGTFVNDLRIPDQTYITLKLSDIIRFGYDILPRITHEKYSSQLQMSLKAAEGKKSDEEEGQRGDKTTTTKSVTQETPVSRPTPLYGQPSWWGEEDYGSKVQSSDEPHSDVQKDVLSIHPDFSGPLSDSQPKTVFPSYHREPSYFEIPTKDFQHQKTSEPELHEIPTKDTDVPHAAPCPPTSTPPVVQSHASFTIEFDDCMPGKIKIKDHVTKFSTRQRKGQTPPAKTAAAPAELMSAQSKVADWLVHSDVSLMKKHPPCEDVYSTKSDLAINIKTLKGHHHEDGTQSDSEDPVLKSRSKSHYSVQSEQSETSHQTVQSSQQPVQTQKLHHLLQYSPPRQAAASAVAPERPLSQSPPQPPFPPETSKQGPSEHLTQQAFIIEFFDDNQRKKRSQSFTHNPAHSDSYSTLKAKMERRKGGERPASMHGHIPPTQQVTVPLKGQGHSGPQRSSSLKREKTEGEAASSGSSSRSSSGIIIRPFGSVGKKSKLAQEFAAEFLKDSGQKDSTPTRDKVSPPPMSAPPVMVSPPQAQIPSPLEPPALSSVSYPSSPLQPPISSKPFKPPSGSPQVAPLVHPSGPHMSPMLSLGVLGGDPKVSQRMVRNEEDDSLSDAGTYTIETESQDKEVEEARNMIDQVFGVLDSPEYSGATTGVYRPVIHEGKDEHHILPGDGSSVDLLHGFIPAAVSAPPTGPMQVQAQAADLEGPKWVSRWASLADSYADPGSNPPQVECLEDLRYLSQSVGSYSYDTSESETSHSSRTRRLLPQVPPDKVESVPPSILIRHESYQGHKSLDRVYGPPCSQDSTQRLAVQDDVDPDSLSDASRSEDGPALINAKRIDIRAGNTSPGALGYQFKVQEKVSPTIKSTFFYIGAEDYPGKPEQARSPVQGERTRDPPAKTPPTTVLIRHLGGHEPRRTGVKPNNSAPNLQTQDKDSVPTKDSYIVRQESFTKDQPSDTIQMKKLPHISSHPSIRDMEQNIQETQPFLQETERTLSSLDTKLPSSGSGRSSKKGGSSTHMDDSLSGDSDVDTASTVSQVSSKNVPVSSTSKKRPAISSLQKEKSSSSPSIQEKGRQLSARERLSEKRRTQTTADAPSKAEATRRFQMRRSTGNRGSLDLSEGQQGTGPNWTESTSSDHEITRPSSRTKKMIAPLQKEDNGKAPKSATQQVLTRSNSLSAPRPTRASMLRRARLGEASDNEGTETDRTSQNSDHISAPPKVSAEGKKLSRLDILAMPRKRTGSFTTPSDNESSTTRSGFSSRNNEPAATARKTSVGDARQAAGKGSGAPVKQTLTRTRSSGAKYPSSGSRRKQKGSDFSSSSEEEYESNTGSSKAKRSSHSTTAAQTPRSRRSAASKSKSVSLETEEDEDQNDVDPYQNWSTHSAEIAKLSQDLAKDLAILAKEIHDVAGDGDSPSSGMGTTTSPSSLPNTPASTISAREEASSVPYLHGVRQSQVSNSAPFNGSLPPSPILTLPSHSLVHRIPEASLNYQKVPPGSAAILDLDANMNEPEPTSLQRRPWNREEVILDNLMLNPVSQLSQAIRENTEQLAEKMKVLFQNKADVWEEIEAKINTENEVPILKTSNKEITSILKELRRVQRQLEVINTIVEPAGSLQAAAMGTSSLTQTRQTSKEKKSTTKARTPNANESTKRPPRGSDGSHYMP</sequence>
<feature type="compositionally biased region" description="Low complexity" evidence="2">
    <location>
        <begin position="298"/>
        <end position="308"/>
    </location>
</feature>
<dbReference type="Pfam" id="PF15308">
    <property type="entry name" value="CEP170_C"/>
    <property type="match status" value="2"/>
</dbReference>
<feature type="compositionally biased region" description="Low complexity" evidence="2">
    <location>
        <begin position="539"/>
        <end position="553"/>
    </location>
</feature>
<keyword evidence="5" id="KW-1185">Reference proteome</keyword>
<dbReference type="Proteomes" id="UP001311232">
    <property type="component" value="Unassembled WGS sequence"/>
</dbReference>
<feature type="compositionally biased region" description="Low complexity" evidence="2">
    <location>
        <begin position="1074"/>
        <end position="1087"/>
    </location>
</feature>
<feature type="compositionally biased region" description="Polar residues" evidence="2">
    <location>
        <begin position="1235"/>
        <end position="1248"/>
    </location>
</feature>
<organism evidence="4 5">
    <name type="scientific">Crenichthys baileyi</name>
    <name type="common">White River springfish</name>
    <dbReference type="NCBI Taxonomy" id="28760"/>
    <lineage>
        <taxon>Eukaryota</taxon>
        <taxon>Metazoa</taxon>
        <taxon>Chordata</taxon>
        <taxon>Craniata</taxon>
        <taxon>Vertebrata</taxon>
        <taxon>Euteleostomi</taxon>
        <taxon>Actinopterygii</taxon>
        <taxon>Neopterygii</taxon>
        <taxon>Teleostei</taxon>
        <taxon>Neoteleostei</taxon>
        <taxon>Acanthomorphata</taxon>
        <taxon>Ovalentaria</taxon>
        <taxon>Atherinomorphae</taxon>
        <taxon>Cyprinodontiformes</taxon>
        <taxon>Goodeidae</taxon>
        <taxon>Crenichthys</taxon>
    </lineage>
</organism>
<feature type="region of interest" description="Disordered" evidence="2">
    <location>
        <begin position="1478"/>
        <end position="1511"/>
    </location>
</feature>
<dbReference type="InterPro" id="IPR008984">
    <property type="entry name" value="SMAD_FHA_dom_sf"/>
</dbReference>
<evidence type="ECO:0000313" key="5">
    <source>
        <dbReference type="Proteomes" id="UP001311232"/>
    </source>
</evidence>
<dbReference type="InterPro" id="IPR000253">
    <property type="entry name" value="FHA_dom"/>
</dbReference>
<dbReference type="Pfam" id="PF00498">
    <property type="entry name" value="FHA"/>
    <property type="match status" value="1"/>
</dbReference>
<feature type="compositionally biased region" description="Polar residues" evidence="2">
    <location>
        <begin position="440"/>
        <end position="453"/>
    </location>
</feature>
<feature type="compositionally biased region" description="Basic and acidic residues" evidence="2">
    <location>
        <begin position="1142"/>
        <end position="1158"/>
    </location>
</feature>
<evidence type="ECO:0000256" key="1">
    <source>
        <dbReference type="ARBA" id="ARBA00010436"/>
    </source>
</evidence>
<evidence type="ECO:0000256" key="2">
    <source>
        <dbReference type="SAM" id="MobiDB-lite"/>
    </source>
</evidence>
<evidence type="ECO:0000313" key="4">
    <source>
        <dbReference type="EMBL" id="KAK5622760.1"/>
    </source>
</evidence>
<feature type="compositionally biased region" description="Pro residues" evidence="2">
    <location>
        <begin position="429"/>
        <end position="438"/>
    </location>
</feature>
<feature type="region of interest" description="Disordered" evidence="2">
    <location>
        <begin position="946"/>
        <end position="1010"/>
    </location>
</feature>
<feature type="compositionally biased region" description="Basic and acidic residues" evidence="2">
    <location>
        <begin position="572"/>
        <end position="588"/>
    </location>
</feature>
<feature type="compositionally biased region" description="Low complexity" evidence="2">
    <location>
        <begin position="1480"/>
        <end position="1504"/>
    </location>
</feature>
<dbReference type="PANTHER" id="PTHR15715">
    <property type="entry name" value="CENTROSOMAL PROTEIN OF 170 KDA"/>
    <property type="match status" value="1"/>
</dbReference>
<feature type="region of interest" description="Disordered" evidence="2">
    <location>
        <begin position="1686"/>
        <end position="1732"/>
    </location>
</feature>
<comment type="caution">
    <text evidence="4">The sequence shown here is derived from an EMBL/GenBank/DDBJ whole genome shotgun (WGS) entry which is preliminary data.</text>
</comment>
<feature type="region of interest" description="Disordered" evidence="2">
    <location>
        <begin position="289"/>
        <end position="309"/>
    </location>
</feature>
<feature type="compositionally biased region" description="Polar residues" evidence="2">
    <location>
        <begin position="1311"/>
        <end position="1335"/>
    </location>
</feature>
<feature type="compositionally biased region" description="Low complexity" evidence="2">
    <location>
        <begin position="379"/>
        <end position="402"/>
    </location>
</feature>
<feature type="region of interest" description="Disordered" evidence="2">
    <location>
        <begin position="819"/>
        <end position="849"/>
    </location>
</feature>
<feature type="compositionally biased region" description="Polar residues" evidence="2">
    <location>
        <begin position="1101"/>
        <end position="1119"/>
    </location>
</feature>
<feature type="compositionally biased region" description="Acidic residues" evidence="2">
    <location>
        <begin position="1433"/>
        <end position="1442"/>
    </location>
</feature>
<name>A0AAV9SN72_9TELE</name>
<dbReference type="Gene3D" id="2.60.200.20">
    <property type="match status" value="1"/>
</dbReference>
<feature type="domain" description="FHA" evidence="3">
    <location>
        <begin position="36"/>
        <end position="86"/>
    </location>
</feature>
<feature type="compositionally biased region" description="Polar residues" evidence="2">
    <location>
        <begin position="1689"/>
        <end position="1698"/>
    </location>
</feature>
<protein>
    <recommendedName>
        <fullName evidence="3">FHA domain-containing protein</fullName>
    </recommendedName>
</protein>
<feature type="region of interest" description="Disordered" evidence="2">
    <location>
        <begin position="1056"/>
        <end position="1448"/>
    </location>
</feature>